<keyword evidence="4" id="KW-1185">Reference proteome</keyword>
<feature type="transmembrane region" description="Helical" evidence="1">
    <location>
        <begin position="35"/>
        <end position="54"/>
    </location>
</feature>
<evidence type="ECO:0000313" key="4">
    <source>
        <dbReference type="Proteomes" id="UP001169491"/>
    </source>
</evidence>
<comment type="caution">
    <text evidence="2">The sequence shown here is derived from an EMBL/GenBank/DDBJ whole genome shotgun (WGS) entry which is preliminary data.</text>
</comment>
<gene>
    <name evidence="2" type="ORF">J6I90_06475</name>
    <name evidence="3" type="ORF">J6I92_04830</name>
</gene>
<accession>A0AAW7QWE7</accession>
<dbReference type="Proteomes" id="UP001169492">
    <property type="component" value="Unassembled WGS sequence"/>
</dbReference>
<evidence type="ECO:0000256" key="1">
    <source>
        <dbReference type="SAM" id="Phobius"/>
    </source>
</evidence>
<dbReference type="Proteomes" id="UP001169491">
    <property type="component" value="Unassembled WGS sequence"/>
</dbReference>
<name>A0AAW7QWE7_9GAMM</name>
<evidence type="ECO:0008006" key="6">
    <source>
        <dbReference type="Google" id="ProtNLM"/>
    </source>
</evidence>
<keyword evidence="1" id="KW-0812">Transmembrane</keyword>
<protein>
    <recommendedName>
        <fullName evidence="6">SH3b domain-containing protein</fullName>
    </recommendedName>
</protein>
<keyword evidence="1" id="KW-1133">Transmembrane helix</keyword>
<evidence type="ECO:0000313" key="2">
    <source>
        <dbReference type="EMBL" id="MDN7124522.1"/>
    </source>
</evidence>
<reference evidence="4 5" key="1">
    <citation type="submission" date="2021-03" db="EMBL/GenBank/DDBJ databases">
        <title>Pseudidiomarina terrestris, a new bacterium isolated from saline soil.</title>
        <authorList>
            <person name="Galisteo C."/>
            <person name="De La Haba R."/>
            <person name="Sanchez-Porro C."/>
            <person name="Ventosa A."/>
        </authorList>
    </citation>
    <scope>NUCLEOTIDE SEQUENCE [LARGE SCALE GENOMIC DNA]</scope>
    <source>
        <strain evidence="2 5">1APP75-32.1</strain>
        <strain evidence="4">1APR75-15</strain>
        <strain evidence="3">1ASR75-15</strain>
    </source>
</reference>
<dbReference type="EMBL" id="JAGGJC010000001">
    <property type="protein sequence ID" value="MDN7129187.1"/>
    <property type="molecule type" value="Genomic_DNA"/>
</dbReference>
<organism evidence="2 5">
    <name type="scientific">Pseudidiomarina terrestris</name>
    <dbReference type="NCBI Taxonomy" id="2820060"/>
    <lineage>
        <taxon>Bacteria</taxon>
        <taxon>Pseudomonadati</taxon>
        <taxon>Pseudomonadota</taxon>
        <taxon>Gammaproteobacteria</taxon>
        <taxon>Alteromonadales</taxon>
        <taxon>Idiomarinaceae</taxon>
        <taxon>Pseudidiomarina</taxon>
    </lineage>
</organism>
<keyword evidence="1" id="KW-0472">Membrane</keyword>
<proteinExistence type="predicted"/>
<sequence>MAMGKCRECGKDVSDKAEICPHCGIKDPVSSKENVVTFFFLLAIIVFIYFFFFYSGESDTNSDDVAQGNAKVKHVPSCAQGQQISGKYYISGSDVNFRQGPSTESKQVVNEKATQVLGSTQYRTLWKSNVLQGYCETNEWLYGEIIEADGGPVDWGTGWVHKDFITDKPSDDYLTGLLWDIGSEDAFNAQEKALIRKGALKVLAEEPACKNVITGYRSADRPGAYFVTCTNEDGEAHFNVWFTPEQLASGESLALPEPHPEELSRLTCIEMIKRSVNHPSTLDIHEFIGYATVVYTDRSRRVFQRFSAKNSFDLELEYMAHCDFKPDGEFDFAVNEVR</sequence>
<evidence type="ECO:0000313" key="5">
    <source>
        <dbReference type="Proteomes" id="UP001169492"/>
    </source>
</evidence>
<dbReference type="RefSeq" id="WP_301774472.1">
    <property type="nucleotide sequence ID" value="NZ_JAGGJB010000003.1"/>
</dbReference>
<evidence type="ECO:0000313" key="3">
    <source>
        <dbReference type="EMBL" id="MDN7129187.1"/>
    </source>
</evidence>
<dbReference type="EMBL" id="JAGGJB010000003">
    <property type="protein sequence ID" value="MDN7124522.1"/>
    <property type="molecule type" value="Genomic_DNA"/>
</dbReference>
<dbReference type="AlphaFoldDB" id="A0AAW7QWE7"/>